<dbReference type="OrthoDB" id="5873496at2"/>
<dbReference type="KEGG" id="nia:A8C56_17555"/>
<sequence length="104" mass="11785">MGYGVVVCLMALSLRGSGQDSTSTSKYRVVNISMLTIPKGIYAGIETKGKPEVIKDEQGRNRRFKNTTEIYNYMDEQGWELVSASTADKNGWEFYCVFRRKEGK</sequence>
<proteinExistence type="predicted"/>
<dbReference type="Proteomes" id="UP000077667">
    <property type="component" value="Chromosome"/>
</dbReference>
<evidence type="ECO:0000313" key="1">
    <source>
        <dbReference type="EMBL" id="ANH82539.1"/>
    </source>
</evidence>
<dbReference type="EMBL" id="CP015772">
    <property type="protein sequence ID" value="ANH82539.1"/>
    <property type="molecule type" value="Genomic_DNA"/>
</dbReference>
<gene>
    <name evidence="1" type="ORF">A8C56_17555</name>
</gene>
<evidence type="ECO:0008006" key="3">
    <source>
        <dbReference type="Google" id="ProtNLM"/>
    </source>
</evidence>
<dbReference type="RefSeq" id="WP_067758946.1">
    <property type="nucleotide sequence ID" value="NZ_CP015772.1"/>
</dbReference>
<dbReference type="AlphaFoldDB" id="A0A1A9I657"/>
<keyword evidence="2" id="KW-1185">Reference proteome</keyword>
<evidence type="ECO:0000313" key="2">
    <source>
        <dbReference type="Proteomes" id="UP000077667"/>
    </source>
</evidence>
<accession>A0A1A9I657</accession>
<organism evidence="1 2">
    <name type="scientific">Niabella ginsenosidivorans</name>
    <dbReference type="NCBI Taxonomy" id="1176587"/>
    <lineage>
        <taxon>Bacteria</taxon>
        <taxon>Pseudomonadati</taxon>
        <taxon>Bacteroidota</taxon>
        <taxon>Chitinophagia</taxon>
        <taxon>Chitinophagales</taxon>
        <taxon>Chitinophagaceae</taxon>
        <taxon>Niabella</taxon>
    </lineage>
</organism>
<protein>
    <recommendedName>
        <fullName evidence="3">DUF4177 domain-containing protein</fullName>
    </recommendedName>
</protein>
<reference evidence="1 2" key="1">
    <citation type="submission" date="2016-05" db="EMBL/GenBank/DDBJ databases">
        <title>Niabella ginsenosidivorans BS26 whole genome sequencing.</title>
        <authorList>
            <person name="Im W.T."/>
            <person name="Siddiqi M.Z."/>
        </authorList>
    </citation>
    <scope>NUCLEOTIDE SEQUENCE [LARGE SCALE GENOMIC DNA]</scope>
    <source>
        <strain evidence="1 2">BS26</strain>
    </source>
</reference>
<name>A0A1A9I657_9BACT</name>